<dbReference type="EMBL" id="JBEPMX010000006">
    <property type="protein sequence ID" value="MET3683294.1"/>
    <property type="molecule type" value="Genomic_DNA"/>
</dbReference>
<name>A0ABV2KUN7_9BACI</name>
<keyword evidence="2" id="KW-1185">Reference proteome</keyword>
<organism evidence="1 2">
    <name type="scientific">Alkalibacillus flavidus</name>
    <dbReference type="NCBI Taxonomy" id="546021"/>
    <lineage>
        <taxon>Bacteria</taxon>
        <taxon>Bacillati</taxon>
        <taxon>Bacillota</taxon>
        <taxon>Bacilli</taxon>
        <taxon>Bacillales</taxon>
        <taxon>Bacillaceae</taxon>
        <taxon>Alkalibacillus</taxon>
    </lineage>
</organism>
<gene>
    <name evidence="1" type="ORF">ABID56_001389</name>
</gene>
<proteinExistence type="predicted"/>
<reference evidence="1 2" key="1">
    <citation type="submission" date="2024-06" db="EMBL/GenBank/DDBJ databases">
        <title>Genomic Encyclopedia of Type Strains, Phase IV (KMG-IV): sequencing the most valuable type-strain genomes for metagenomic binning, comparative biology and taxonomic classification.</title>
        <authorList>
            <person name="Goeker M."/>
        </authorList>
    </citation>
    <scope>NUCLEOTIDE SEQUENCE [LARGE SCALE GENOMIC DNA]</scope>
    <source>
        <strain evidence="1 2">DSM 23520</strain>
    </source>
</reference>
<sequence length="202" mass="22693">MILRSVLIVFMSFSLVWGSLTIVDAYSDARNILTDVNDSGWQIGAQLNPELVYEQNESQQQLNQALQDKMSVSLDDSELNGSMTVTLTELRQLDDTKAISGDGQAIFEVGDYTFSVPFESKEVYQIDHEGERVRAFSLDEQYETANGSVDMINMNIYWQPATDDVYVVGSVGFVTNLAELAFGEPFITPQEFLEGERIEFNN</sequence>
<dbReference type="Proteomes" id="UP001549167">
    <property type="component" value="Unassembled WGS sequence"/>
</dbReference>
<evidence type="ECO:0000313" key="1">
    <source>
        <dbReference type="EMBL" id="MET3683294.1"/>
    </source>
</evidence>
<accession>A0ABV2KUN7</accession>
<dbReference type="RefSeq" id="WP_354219876.1">
    <property type="nucleotide sequence ID" value="NZ_JBEPMX010000006.1"/>
</dbReference>
<protein>
    <submittedName>
        <fullName evidence="1">Uncharacterized protein</fullName>
    </submittedName>
</protein>
<comment type="caution">
    <text evidence="1">The sequence shown here is derived from an EMBL/GenBank/DDBJ whole genome shotgun (WGS) entry which is preliminary data.</text>
</comment>
<evidence type="ECO:0000313" key="2">
    <source>
        <dbReference type="Proteomes" id="UP001549167"/>
    </source>
</evidence>